<evidence type="ECO:0000313" key="2">
    <source>
        <dbReference type="EMBL" id="SUZ49657.1"/>
    </source>
</evidence>
<accession>A0A381N570</accession>
<keyword evidence="1" id="KW-0812">Transmembrane</keyword>
<gene>
    <name evidence="2" type="ORF">METZ01_LOCUS2511</name>
</gene>
<organism evidence="2">
    <name type="scientific">marine metagenome</name>
    <dbReference type="NCBI Taxonomy" id="408172"/>
    <lineage>
        <taxon>unclassified sequences</taxon>
        <taxon>metagenomes</taxon>
        <taxon>ecological metagenomes</taxon>
    </lineage>
</organism>
<proteinExistence type="predicted"/>
<dbReference type="AlphaFoldDB" id="A0A381N570"/>
<name>A0A381N570_9ZZZZ</name>
<feature type="transmembrane region" description="Helical" evidence="1">
    <location>
        <begin position="7"/>
        <end position="25"/>
    </location>
</feature>
<dbReference type="EMBL" id="UINC01000128">
    <property type="protein sequence ID" value="SUZ49657.1"/>
    <property type="molecule type" value="Genomic_DNA"/>
</dbReference>
<protein>
    <submittedName>
        <fullName evidence="2">Uncharacterized protein</fullName>
    </submittedName>
</protein>
<evidence type="ECO:0000256" key="1">
    <source>
        <dbReference type="SAM" id="Phobius"/>
    </source>
</evidence>
<keyword evidence="1" id="KW-0472">Membrane</keyword>
<sequence length="109" mass="12184">MTPQEKFISKFLLTILVVGLMVGYLRRTWFPETFDISESAEEADEVAKIAQERRTARLAGENIASIITIQKVNLNRALKSELITLPGIAVRHWLTGLLHTGTSLAPLRP</sequence>
<keyword evidence="1" id="KW-1133">Transmembrane helix</keyword>
<reference evidence="2" key="1">
    <citation type="submission" date="2018-05" db="EMBL/GenBank/DDBJ databases">
        <authorList>
            <person name="Lanie J.A."/>
            <person name="Ng W.-L."/>
            <person name="Kazmierczak K.M."/>
            <person name="Andrzejewski T.M."/>
            <person name="Davidsen T.M."/>
            <person name="Wayne K.J."/>
            <person name="Tettelin H."/>
            <person name="Glass J.I."/>
            <person name="Rusch D."/>
            <person name="Podicherti R."/>
            <person name="Tsui H.-C.T."/>
            <person name="Winkler M.E."/>
        </authorList>
    </citation>
    <scope>NUCLEOTIDE SEQUENCE</scope>
</reference>